<organism evidence="1 2">
    <name type="scientific">Camellia sinensis</name>
    <name type="common">Tea plant</name>
    <name type="synonym">Thea sinensis</name>
    <dbReference type="NCBI Taxonomy" id="4442"/>
    <lineage>
        <taxon>Eukaryota</taxon>
        <taxon>Viridiplantae</taxon>
        <taxon>Streptophyta</taxon>
        <taxon>Embryophyta</taxon>
        <taxon>Tracheophyta</taxon>
        <taxon>Spermatophyta</taxon>
        <taxon>Magnoliopsida</taxon>
        <taxon>eudicotyledons</taxon>
        <taxon>Gunneridae</taxon>
        <taxon>Pentapetalae</taxon>
        <taxon>asterids</taxon>
        <taxon>Ericales</taxon>
        <taxon>Theaceae</taxon>
        <taxon>Camellia</taxon>
    </lineage>
</organism>
<comment type="caution">
    <text evidence="1">The sequence shown here is derived from an EMBL/GenBank/DDBJ whole genome shotgun (WGS) entry which is preliminary data.</text>
</comment>
<name>A0A7J7HKW4_CAMSI</name>
<proteinExistence type="predicted"/>
<evidence type="ECO:0000313" key="2">
    <source>
        <dbReference type="Proteomes" id="UP000593564"/>
    </source>
</evidence>
<dbReference type="AlphaFoldDB" id="A0A7J7HKW4"/>
<accession>A0A7J7HKW4</accession>
<dbReference type="Proteomes" id="UP000593564">
    <property type="component" value="Unassembled WGS sequence"/>
</dbReference>
<reference evidence="1 2" key="2">
    <citation type="submission" date="2020-07" db="EMBL/GenBank/DDBJ databases">
        <title>Genome assembly of wild tea tree DASZ reveals pedigree and selection history of tea varieties.</title>
        <authorList>
            <person name="Zhang W."/>
        </authorList>
    </citation>
    <scope>NUCLEOTIDE SEQUENCE [LARGE SCALE GENOMIC DNA]</scope>
    <source>
        <strain evidence="2">cv. G240</strain>
        <tissue evidence="1">Leaf</tissue>
    </source>
</reference>
<reference evidence="2" key="1">
    <citation type="journal article" date="2020" name="Nat. Commun.">
        <title>Genome assembly of wild tea tree DASZ reveals pedigree and selection history of tea varieties.</title>
        <authorList>
            <person name="Zhang W."/>
            <person name="Zhang Y."/>
            <person name="Qiu H."/>
            <person name="Guo Y."/>
            <person name="Wan H."/>
            <person name="Zhang X."/>
            <person name="Scossa F."/>
            <person name="Alseekh S."/>
            <person name="Zhang Q."/>
            <person name="Wang P."/>
            <person name="Xu L."/>
            <person name="Schmidt M.H."/>
            <person name="Jia X."/>
            <person name="Li D."/>
            <person name="Zhu A."/>
            <person name="Guo F."/>
            <person name="Chen W."/>
            <person name="Ni D."/>
            <person name="Usadel B."/>
            <person name="Fernie A.R."/>
            <person name="Wen W."/>
        </authorList>
    </citation>
    <scope>NUCLEOTIDE SEQUENCE [LARGE SCALE GENOMIC DNA]</scope>
    <source>
        <strain evidence="2">cv. G240</strain>
    </source>
</reference>
<evidence type="ECO:0000313" key="1">
    <source>
        <dbReference type="EMBL" id="KAF5952586.1"/>
    </source>
</evidence>
<protein>
    <submittedName>
        <fullName evidence="1">Uncharacterized protein</fullName>
    </submittedName>
</protein>
<sequence length="93" mass="10303">MGDKASGNIDCSKDSLEANFSECGYGCEKDSRNPQGVSKSFWGNVGRVGNRNKIPMKVEEIANYRIYQSSCQMTSTNLLEKKISIFKIGQLLS</sequence>
<keyword evidence="2" id="KW-1185">Reference proteome</keyword>
<gene>
    <name evidence="1" type="ORF">HYC85_010530</name>
</gene>
<dbReference type="EMBL" id="JACBKZ010000004">
    <property type="protein sequence ID" value="KAF5952586.1"/>
    <property type="molecule type" value="Genomic_DNA"/>
</dbReference>